<keyword evidence="1" id="KW-0880">Kelch repeat</keyword>
<reference evidence="4" key="1">
    <citation type="submission" date="2021-06" db="EMBL/GenBank/DDBJ databases">
        <authorList>
            <person name="Kallberg Y."/>
            <person name="Tangrot J."/>
            <person name="Rosling A."/>
        </authorList>
    </citation>
    <scope>NUCLEOTIDE SEQUENCE</scope>
    <source>
        <strain evidence="4">IN212</strain>
    </source>
</reference>
<dbReference type="Pfam" id="PF24681">
    <property type="entry name" value="Kelch_KLHDC2_KLHL20_DRC7"/>
    <property type="match status" value="1"/>
</dbReference>
<dbReference type="Proteomes" id="UP000789396">
    <property type="component" value="Unassembled WGS sequence"/>
</dbReference>
<keyword evidence="2" id="KW-0677">Repeat</keyword>
<dbReference type="OrthoDB" id="432528at2759"/>
<evidence type="ECO:0000256" key="2">
    <source>
        <dbReference type="ARBA" id="ARBA00022737"/>
    </source>
</evidence>
<keyword evidence="5" id="KW-1185">Reference proteome</keyword>
<dbReference type="SUPFAM" id="SSF117281">
    <property type="entry name" value="Kelch motif"/>
    <property type="match status" value="1"/>
</dbReference>
<gene>
    <name evidence="4" type="ORF">RFULGI_LOCUS2596</name>
</gene>
<evidence type="ECO:0000313" key="5">
    <source>
        <dbReference type="Proteomes" id="UP000789396"/>
    </source>
</evidence>
<name>A0A9N9F219_9GLOM</name>
<evidence type="ECO:0000256" key="1">
    <source>
        <dbReference type="ARBA" id="ARBA00022441"/>
    </source>
</evidence>
<sequence length="191" mass="21045">MSLSFSYDTLLLSLAIAVVKDSFDMNRFQKYHFTWLIIFVSFLVFIESFTPVERIRQSIALVGNKLYFFGGQTAFLPSTKDVFYLDVSPLQLNTLNPPWTDISKTAPITVNSSYVSACVGGSVNNSVFLLEFHGKDNAVSSVMNVYVFDAGNQRWTSPIITGTAPTNSHTAVLAPNGYVIIYGGSRNSTIA</sequence>
<feature type="non-terminal residue" evidence="4">
    <location>
        <position position="191"/>
    </location>
</feature>
<feature type="transmembrane region" description="Helical" evidence="3">
    <location>
        <begin position="33"/>
        <end position="52"/>
    </location>
</feature>
<evidence type="ECO:0000256" key="3">
    <source>
        <dbReference type="SAM" id="Phobius"/>
    </source>
</evidence>
<keyword evidence="3" id="KW-1133">Transmembrane helix</keyword>
<protein>
    <submittedName>
        <fullName evidence="4">7809_t:CDS:1</fullName>
    </submittedName>
</protein>
<evidence type="ECO:0000313" key="4">
    <source>
        <dbReference type="EMBL" id="CAG8504496.1"/>
    </source>
</evidence>
<keyword evidence="3" id="KW-0472">Membrane</keyword>
<accession>A0A9N9F219</accession>
<dbReference type="EMBL" id="CAJVPZ010002009">
    <property type="protein sequence ID" value="CAG8504496.1"/>
    <property type="molecule type" value="Genomic_DNA"/>
</dbReference>
<proteinExistence type="predicted"/>
<dbReference type="PANTHER" id="PTHR46093">
    <property type="entry name" value="ACYL-COA-BINDING DOMAIN-CONTAINING PROTEIN 5"/>
    <property type="match status" value="1"/>
</dbReference>
<dbReference type="PANTHER" id="PTHR46093:SF18">
    <property type="entry name" value="FIBRONECTIN TYPE-III DOMAIN-CONTAINING PROTEIN"/>
    <property type="match status" value="1"/>
</dbReference>
<dbReference type="Gene3D" id="2.120.10.80">
    <property type="entry name" value="Kelch-type beta propeller"/>
    <property type="match status" value="1"/>
</dbReference>
<dbReference type="InterPro" id="IPR015915">
    <property type="entry name" value="Kelch-typ_b-propeller"/>
</dbReference>
<keyword evidence="3" id="KW-0812">Transmembrane</keyword>
<dbReference type="AlphaFoldDB" id="A0A9N9F219"/>
<comment type="caution">
    <text evidence="4">The sequence shown here is derived from an EMBL/GenBank/DDBJ whole genome shotgun (WGS) entry which is preliminary data.</text>
</comment>
<organism evidence="4 5">
    <name type="scientific">Racocetra fulgida</name>
    <dbReference type="NCBI Taxonomy" id="60492"/>
    <lineage>
        <taxon>Eukaryota</taxon>
        <taxon>Fungi</taxon>
        <taxon>Fungi incertae sedis</taxon>
        <taxon>Mucoromycota</taxon>
        <taxon>Glomeromycotina</taxon>
        <taxon>Glomeromycetes</taxon>
        <taxon>Diversisporales</taxon>
        <taxon>Gigasporaceae</taxon>
        <taxon>Racocetra</taxon>
    </lineage>
</organism>